<accession>A0ABX1SZX5</accession>
<name>A0ABX1SZX5_9BIFI</name>
<keyword evidence="2" id="KW-1185">Reference proteome</keyword>
<reference evidence="1 2" key="1">
    <citation type="submission" date="2020-02" db="EMBL/GenBank/DDBJ databases">
        <title>Characterization of phylogenetic diversity of novel bifidobacterial species isolated in Czech ZOOs.</title>
        <authorList>
            <person name="Lugli G.A."/>
            <person name="Vera N.B."/>
            <person name="Ventura M."/>
        </authorList>
    </citation>
    <scope>NUCLEOTIDE SEQUENCE [LARGE SCALE GENOMIC DNA]</scope>
    <source>
        <strain evidence="1 2">DSM 109963</strain>
    </source>
</reference>
<feature type="non-terminal residue" evidence="1">
    <location>
        <position position="1"/>
    </location>
</feature>
<dbReference type="EMBL" id="JAAIIJ010000044">
    <property type="protein sequence ID" value="NMN02844.1"/>
    <property type="molecule type" value="Genomic_DNA"/>
</dbReference>
<proteinExistence type="predicted"/>
<gene>
    <name evidence="1" type="ORF">G1C94_1466</name>
</gene>
<protein>
    <submittedName>
        <fullName evidence="1">Uncharacterized protein</fullName>
    </submittedName>
</protein>
<organism evidence="1 2">
    <name type="scientific">Bifidobacterium panos</name>
    <dbReference type="NCBI Taxonomy" id="2675321"/>
    <lineage>
        <taxon>Bacteria</taxon>
        <taxon>Bacillati</taxon>
        <taxon>Actinomycetota</taxon>
        <taxon>Actinomycetes</taxon>
        <taxon>Bifidobacteriales</taxon>
        <taxon>Bifidobacteriaceae</taxon>
        <taxon>Bifidobacterium</taxon>
    </lineage>
</organism>
<dbReference type="Proteomes" id="UP000553756">
    <property type="component" value="Unassembled WGS sequence"/>
</dbReference>
<sequence>EGGYKVVDPVAYANVLCDIEAYLSGGRKAWEKVNYPRPEAMKEKYIDQLVRDHGGEVPDGVEYKPGRAQTVTLRLPRGFVDKAFDAQRLNNAMRLIGGSDEQ</sequence>
<comment type="caution">
    <text evidence="1">The sequence shown here is derived from an EMBL/GenBank/DDBJ whole genome shotgun (WGS) entry which is preliminary data.</text>
</comment>
<evidence type="ECO:0000313" key="1">
    <source>
        <dbReference type="EMBL" id="NMN02844.1"/>
    </source>
</evidence>
<evidence type="ECO:0000313" key="2">
    <source>
        <dbReference type="Proteomes" id="UP000553756"/>
    </source>
</evidence>